<evidence type="ECO:0000313" key="5">
    <source>
        <dbReference type="Proteomes" id="UP001155182"/>
    </source>
</evidence>
<dbReference type="Proteomes" id="UP001155182">
    <property type="component" value="Unassembled WGS sequence"/>
</dbReference>
<dbReference type="GO" id="GO:0052689">
    <property type="term" value="F:carboxylic ester hydrolase activity"/>
    <property type="evidence" value="ECO:0007669"/>
    <property type="project" value="UniProtKB-ARBA"/>
</dbReference>
<evidence type="ECO:0000313" key="4">
    <source>
        <dbReference type="EMBL" id="MCO4292779.1"/>
    </source>
</evidence>
<dbReference type="EMBL" id="JAMWYS010000028">
    <property type="protein sequence ID" value="MCO4292779.1"/>
    <property type="molecule type" value="Genomic_DNA"/>
</dbReference>
<organism evidence="4 5">
    <name type="scientific">Solitalea agri</name>
    <dbReference type="NCBI Taxonomy" id="2953739"/>
    <lineage>
        <taxon>Bacteria</taxon>
        <taxon>Pseudomonadati</taxon>
        <taxon>Bacteroidota</taxon>
        <taxon>Sphingobacteriia</taxon>
        <taxon>Sphingobacteriales</taxon>
        <taxon>Sphingobacteriaceae</taxon>
        <taxon>Solitalea</taxon>
    </lineage>
</organism>
<name>A0A9X2JCQ2_9SPHI</name>
<sequence>MKELSLLIHSSGKQMATNIHFVSSQQPKPILIFSHGFKGFKDWGNFPQLAKRFANEGFFVVAFNYSHNGTTPDKQTDFVDLDAFGNNNYSIQLDDLGAIIDFILNENTFADEIDSGQLYLWGHSMGGGISLLKAAEDARVKKVLAWASVGDFEKRVTAFNEEHWRKEGVEYILNARTKQQLPQYYQLYTDFYANRHRLDLLANAQQVNVPVQFIHGSNDEAVSLSEVELLQNRMPASDLKIIEGANHTFGGKHPWTDKQLPEHTKEAIEISLRFLKS</sequence>
<evidence type="ECO:0000259" key="3">
    <source>
        <dbReference type="Pfam" id="PF00561"/>
    </source>
</evidence>
<dbReference type="InterPro" id="IPR029058">
    <property type="entry name" value="AB_hydrolase_fold"/>
</dbReference>
<dbReference type="InterPro" id="IPR000073">
    <property type="entry name" value="AB_hydrolase_1"/>
</dbReference>
<dbReference type="SUPFAM" id="SSF53474">
    <property type="entry name" value="alpha/beta-Hydrolases"/>
    <property type="match status" value="1"/>
</dbReference>
<comment type="similarity">
    <text evidence="2">Belongs to the AB hydrolase superfamily. FUS2 hydrolase family.</text>
</comment>
<dbReference type="PANTHER" id="PTHR22946:SF9">
    <property type="entry name" value="POLYKETIDE TRANSFERASE AF380"/>
    <property type="match status" value="1"/>
</dbReference>
<dbReference type="AlphaFoldDB" id="A0A9X2JCQ2"/>
<dbReference type="Gene3D" id="3.40.50.1820">
    <property type="entry name" value="alpha/beta hydrolase"/>
    <property type="match status" value="1"/>
</dbReference>
<protein>
    <submittedName>
        <fullName evidence="4">Lysophospholipase</fullName>
    </submittedName>
</protein>
<feature type="domain" description="AB hydrolase-1" evidence="3">
    <location>
        <begin position="29"/>
        <end position="148"/>
    </location>
</feature>
<accession>A0A9X2JCQ2</accession>
<dbReference type="PANTHER" id="PTHR22946">
    <property type="entry name" value="DIENELACTONE HYDROLASE DOMAIN-CONTAINING PROTEIN-RELATED"/>
    <property type="match status" value="1"/>
</dbReference>
<keyword evidence="5" id="KW-1185">Reference proteome</keyword>
<keyword evidence="1" id="KW-0378">Hydrolase</keyword>
<gene>
    <name evidence="4" type="ORF">NF867_07890</name>
</gene>
<proteinExistence type="inferred from homology"/>
<reference evidence="4" key="1">
    <citation type="submission" date="2022-06" db="EMBL/GenBank/DDBJ databases">
        <title>Solitalea sp. MAHUQ-68 isolated from rhizospheric soil.</title>
        <authorList>
            <person name="Huq M.A."/>
        </authorList>
    </citation>
    <scope>NUCLEOTIDE SEQUENCE</scope>
    <source>
        <strain evidence="4">MAHUQ-68</strain>
    </source>
</reference>
<evidence type="ECO:0000256" key="2">
    <source>
        <dbReference type="ARBA" id="ARBA00038115"/>
    </source>
</evidence>
<dbReference type="RefSeq" id="WP_252587271.1">
    <property type="nucleotide sequence ID" value="NZ_JAMWYS010000028.1"/>
</dbReference>
<evidence type="ECO:0000256" key="1">
    <source>
        <dbReference type="ARBA" id="ARBA00022801"/>
    </source>
</evidence>
<dbReference type="InterPro" id="IPR050261">
    <property type="entry name" value="FrsA_esterase"/>
</dbReference>
<dbReference type="Pfam" id="PF00561">
    <property type="entry name" value="Abhydrolase_1"/>
    <property type="match status" value="1"/>
</dbReference>
<comment type="caution">
    <text evidence="4">The sequence shown here is derived from an EMBL/GenBank/DDBJ whole genome shotgun (WGS) entry which is preliminary data.</text>
</comment>